<organism evidence="2 3">
    <name type="scientific">Pholiota conissans</name>
    <dbReference type="NCBI Taxonomy" id="109636"/>
    <lineage>
        <taxon>Eukaryota</taxon>
        <taxon>Fungi</taxon>
        <taxon>Dikarya</taxon>
        <taxon>Basidiomycota</taxon>
        <taxon>Agaricomycotina</taxon>
        <taxon>Agaricomycetes</taxon>
        <taxon>Agaricomycetidae</taxon>
        <taxon>Agaricales</taxon>
        <taxon>Agaricineae</taxon>
        <taxon>Strophariaceae</taxon>
        <taxon>Pholiota</taxon>
    </lineage>
</organism>
<dbReference type="Proteomes" id="UP000807469">
    <property type="component" value="Unassembled WGS sequence"/>
</dbReference>
<protein>
    <submittedName>
        <fullName evidence="2">Uncharacterized protein</fullName>
    </submittedName>
</protein>
<proteinExistence type="predicted"/>
<evidence type="ECO:0000313" key="2">
    <source>
        <dbReference type="EMBL" id="KAF9474893.1"/>
    </source>
</evidence>
<comment type="caution">
    <text evidence="2">The sequence shown here is derived from an EMBL/GenBank/DDBJ whole genome shotgun (WGS) entry which is preliminary data.</text>
</comment>
<sequence length="294" mass="33516">MYISSSSVIAQSLVDRKGDQVMFRLSLASLTLVNSQDRPYVPYVQSTKEIRTVIESSQNHLRHVSQMDSCVTYTAKATSRSILRTSYQPPQPSLLIYDIFRMHRRVRTYPRDFVPVIALRSRAVDAAADVNGEAQRSREQRSIRLRRVYDVQFIRNDSPSKHRDQIASTFVCIPVVAEPFPMRHASVRRGYERGTNNRSRKMRGMVIDIPRGALHRTTHRERVYEVHHMIGAGCQREARQSAVYVCARGLASIIQQTQTRHVEKKPVIQSRISSEGGTGDAPSTDVFELSIPHK</sequence>
<dbReference type="AlphaFoldDB" id="A0A9P6CWS5"/>
<keyword evidence="3" id="KW-1185">Reference proteome</keyword>
<name>A0A9P6CWS5_9AGAR</name>
<reference evidence="2" key="1">
    <citation type="submission" date="2020-11" db="EMBL/GenBank/DDBJ databases">
        <authorList>
            <consortium name="DOE Joint Genome Institute"/>
            <person name="Ahrendt S."/>
            <person name="Riley R."/>
            <person name="Andreopoulos W."/>
            <person name="Labutti K."/>
            <person name="Pangilinan J."/>
            <person name="Ruiz-Duenas F.J."/>
            <person name="Barrasa J.M."/>
            <person name="Sanchez-Garcia M."/>
            <person name="Camarero S."/>
            <person name="Miyauchi S."/>
            <person name="Serrano A."/>
            <person name="Linde D."/>
            <person name="Babiker R."/>
            <person name="Drula E."/>
            <person name="Ayuso-Fernandez I."/>
            <person name="Pacheco R."/>
            <person name="Padilla G."/>
            <person name="Ferreira P."/>
            <person name="Barriuso J."/>
            <person name="Kellner H."/>
            <person name="Castanera R."/>
            <person name="Alfaro M."/>
            <person name="Ramirez L."/>
            <person name="Pisabarro A.G."/>
            <person name="Kuo A."/>
            <person name="Tritt A."/>
            <person name="Lipzen A."/>
            <person name="He G."/>
            <person name="Yan M."/>
            <person name="Ng V."/>
            <person name="Cullen D."/>
            <person name="Martin F."/>
            <person name="Rosso M.-N."/>
            <person name="Henrissat B."/>
            <person name="Hibbett D."/>
            <person name="Martinez A.T."/>
            <person name="Grigoriev I.V."/>
        </authorList>
    </citation>
    <scope>NUCLEOTIDE SEQUENCE</scope>
    <source>
        <strain evidence="2">CIRM-BRFM 674</strain>
    </source>
</reference>
<accession>A0A9P6CWS5</accession>
<feature type="region of interest" description="Disordered" evidence="1">
    <location>
        <begin position="266"/>
        <end position="294"/>
    </location>
</feature>
<gene>
    <name evidence="2" type="ORF">BDN70DRAFT_898622</name>
</gene>
<evidence type="ECO:0000313" key="3">
    <source>
        <dbReference type="Proteomes" id="UP000807469"/>
    </source>
</evidence>
<evidence type="ECO:0000256" key="1">
    <source>
        <dbReference type="SAM" id="MobiDB-lite"/>
    </source>
</evidence>
<dbReference type="EMBL" id="MU155357">
    <property type="protein sequence ID" value="KAF9474893.1"/>
    <property type="molecule type" value="Genomic_DNA"/>
</dbReference>